<organism evidence="2 3">
    <name type="scientific">[Myrmecia] bisecta</name>
    <dbReference type="NCBI Taxonomy" id="41462"/>
    <lineage>
        <taxon>Eukaryota</taxon>
        <taxon>Viridiplantae</taxon>
        <taxon>Chlorophyta</taxon>
        <taxon>core chlorophytes</taxon>
        <taxon>Trebouxiophyceae</taxon>
        <taxon>Trebouxiales</taxon>
        <taxon>Trebouxiaceae</taxon>
        <taxon>Myrmecia</taxon>
    </lineage>
</organism>
<dbReference type="EMBL" id="JALJOR010000001">
    <property type="protein sequence ID" value="KAK9830151.1"/>
    <property type="molecule type" value="Genomic_DNA"/>
</dbReference>
<gene>
    <name evidence="2" type="ORF">WJX72_010018</name>
</gene>
<name>A0AAW1R9P8_9CHLO</name>
<accession>A0AAW1R9P8</accession>
<protein>
    <submittedName>
        <fullName evidence="2">Uncharacterized protein</fullName>
    </submittedName>
</protein>
<feature type="compositionally biased region" description="Polar residues" evidence="1">
    <location>
        <begin position="516"/>
        <end position="526"/>
    </location>
</feature>
<reference evidence="2 3" key="1">
    <citation type="journal article" date="2024" name="Nat. Commun.">
        <title>Phylogenomics reveals the evolutionary origins of lichenization in chlorophyte algae.</title>
        <authorList>
            <person name="Puginier C."/>
            <person name="Libourel C."/>
            <person name="Otte J."/>
            <person name="Skaloud P."/>
            <person name="Haon M."/>
            <person name="Grisel S."/>
            <person name="Petersen M."/>
            <person name="Berrin J.G."/>
            <person name="Delaux P.M."/>
            <person name="Dal Grande F."/>
            <person name="Keller J."/>
        </authorList>
    </citation>
    <scope>NUCLEOTIDE SEQUENCE [LARGE SCALE GENOMIC DNA]</scope>
    <source>
        <strain evidence="2 3">SAG 2043</strain>
    </source>
</reference>
<dbReference type="AlphaFoldDB" id="A0AAW1R9P8"/>
<evidence type="ECO:0000313" key="3">
    <source>
        <dbReference type="Proteomes" id="UP001489004"/>
    </source>
</evidence>
<keyword evidence="3" id="KW-1185">Reference proteome</keyword>
<comment type="caution">
    <text evidence="2">The sequence shown here is derived from an EMBL/GenBank/DDBJ whole genome shotgun (WGS) entry which is preliminary data.</text>
</comment>
<sequence>MEGVCDTVQERLRQCGDDRGSAIIVTGNLATGAQSSSTPSKEDFDAWLAEHPLAHPMSKEAVYAFLDRAPISLETKDYIKKKLHVVPNPSAHLDMLTTSPQGSFTRLDFRELLIKLGRQGVKAVLMPGRRRIGKTVALPHEAVAAREEVLGWRDKVVFYHEGYPDIPFSHLYTIMRLLAHMNILALFDEFQELTNGNIAKYYKIFLEENHIVSALSAVLYGSNEAMVWDKGAATFSGLLARGAVIERLPLPPVSLMAAMLREREPALQGSGLGLRLLRKVTLFGHDLSLHMEGGSEVETLEKLKSSGLQAACHLSGERLRALQQLMAGCNKATGIAGVYLSELTADHYIVRRSTSKDYYDFMDPRLVALQAANTAASLEDVEGKVLEYLIRQPLHLLPALLEVLGFQLSHGQIKELHVYHGNVTKSAELDSLFMLPGAAVVVSAKRSQGAQHWQESFTDHLDAMWREWKQVPSQVAQSFAADTSLHLVAVSVGEGNIRGMQPSMYGEGRAGFPPKQGNSRSMQVAA</sequence>
<dbReference type="Proteomes" id="UP001489004">
    <property type="component" value="Unassembled WGS sequence"/>
</dbReference>
<evidence type="ECO:0000313" key="2">
    <source>
        <dbReference type="EMBL" id="KAK9830151.1"/>
    </source>
</evidence>
<feature type="region of interest" description="Disordered" evidence="1">
    <location>
        <begin position="503"/>
        <end position="526"/>
    </location>
</feature>
<proteinExistence type="predicted"/>
<evidence type="ECO:0000256" key="1">
    <source>
        <dbReference type="SAM" id="MobiDB-lite"/>
    </source>
</evidence>